<feature type="compositionally biased region" description="Basic and acidic residues" evidence="6">
    <location>
        <begin position="115"/>
        <end position="131"/>
    </location>
</feature>
<dbReference type="InterPro" id="IPR000209">
    <property type="entry name" value="Peptidase_S8/S53_dom"/>
</dbReference>
<name>A0ABR1SWC2_9PEZI</name>
<dbReference type="PROSITE" id="PS00137">
    <property type="entry name" value="SUBTILASE_HIS"/>
    <property type="match status" value="1"/>
</dbReference>
<dbReference type="PANTHER" id="PTHR43806:SF58">
    <property type="entry name" value="ALKALINE PROTEASE 1-RELATED"/>
    <property type="match status" value="1"/>
</dbReference>
<dbReference type="EMBL" id="JAQQWK010000006">
    <property type="protein sequence ID" value="KAK8038527.1"/>
    <property type="molecule type" value="Genomic_DNA"/>
</dbReference>
<evidence type="ECO:0000259" key="8">
    <source>
        <dbReference type="Pfam" id="PF00082"/>
    </source>
</evidence>
<dbReference type="InterPro" id="IPR036852">
    <property type="entry name" value="Peptidase_S8/S53_dom_sf"/>
</dbReference>
<dbReference type="PRINTS" id="PR00723">
    <property type="entry name" value="SUBTILISIN"/>
</dbReference>
<gene>
    <name evidence="9" type="ORF">PG993_006938</name>
</gene>
<keyword evidence="10" id="KW-1185">Reference proteome</keyword>
<dbReference type="PROSITE" id="PS51892">
    <property type="entry name" value="SUBTILASE"/>
    <property type="match status" value="1"/>
</dbReference>
<keyword evidence="4 5" id="KW-0720">Serine protease</keyword>
<feature type="domain" description="Peptidase S8/S53" evidence="8">
    <location>
        <begin position="169"/>
        <end position="394"/>
    </location>
</feature>
<comment type="caution">
    <text evidence="9">The sequence shown here is derived from an EMBL/GenBank/DDBJ whole genome shotgun (WGS) entry which is preliminary data.</text>
</comment>
<evidence type="ECO:0000256" key="6">
    <source>
        <dbReference type="SAM" id="MobiDB-lite"/>
    </source>
</evidence>
<organism evidence="9 10">
    <name type="scientific">Apiospora rasikravindrae</name>
    <dbReference type="NCBI Taxonomy" id="990691"/>
    <lineage>
        <taxon>Eukaryota</taxon>
        <taxon>Fungi</taxon>
        <taxon>Dikarya</taxon>
        <taxon>Ascomycota</taxon>
        <taxon>Pezizomycotina</taxon>
        <taxon>Sordariomycetes</taxon>
        <taxon>Xylariomycetidae</taxon>
        <taxon>Amphisphaeriales</taxon>
        <taxon>Apiosporaceae</taxon>
        <taxon>Apiospora</taxon>
    </lineage>
</organism>
<evidence type="ECO:0000256" key="7">
    <source>
        <dbReference type="SAM" id="SignalP"/>
    </source>
</evidence>
<evidence type="ECO:0000256" key="1">
    <source>
        <dbReference type="ARBA" id="ARBA00011073"/>
    </source>
</evidence>
<dbReference type="InterPro" id="IPR034193">
    <property type="entry name" value="PCSK9_ProteinaseK-like"/>
</dbReference>
<keyword evidence="3 5" id="KW-0378">Hydrolase</keyword>
<comment type="similarity">
    <text evidence="1 5">Belongs to the peptidase S8 family.</text>
</comment>
<dbReference type="Gene3D" id="3.40.50.200">
    <property type="entry name" value="Peptidase S8/S53 domain"/>
    <property type="match status" value="1"/>
</dbReference>
<feature type="active site" description="Charge relay system" evidence="5">
    <location>
        <position position="177"/>
    </location>
</feature>
<accession>A0ABR1SWC2</accession>
<dbReference type="PROSITE" id="PS00136">
    <property type="entry name" value="SUBTILASE_ASP"/>
    <property type="match status" value="1"/>
</dbReference>
<sequence>MKFLLPLLAAAAGAALAAPFVPRSTQFTAEAAKDGWIVVMKDDAPHDAFLRTRDLAMAAGAAPRHTFDFGRGLLRGHVMRGPGSEIAVQSLAGSEHIAFIQPDTPFTLDDFVSHNETAPDYHDDTKLHSSNDGDGSVSEPTDQWGLHRISHGPIRHSQPLEYRRNSTGRTSTVYVLDTGISLDHREFGGRAKWGRTFLRDGDESWMPPGGDDNGHGTHCAGTIGGATLGVAREANLVAVKVVNNRGSGYPSNIIRGLQWVINDATANDRLEKSVISMSIGSRVPPEFYYTGRPDANMIASRIAATKGMFVVAAAGNERAPVGSTSPAAEGEVCTIGAIDRNDKVGDFSNYGAGVDLFAPGVDILSAWPGNKTMLLDGTSMACPHLSGLGAYMMDLDGPGRSTPGRQMCERLRGMATYRSGSEEREPPRKDYEDVKNKYTKVANNGWQS</sequence>
<dbReference type="Proteomes" id="UP001444661">
    <property type="component" value="Unassembled WGS sequence"/>
</dbReference>
<evidence type="ECO:0000256" key="5">
    <source>
        <dbReference type="PROSITE-ProRule" id="PRU01240"/>
    </source>
</evidence>
<feature type="signal peptide" evidence="7">
    <location>
        <begin position="1"/>
        <end position="17"/>
    </location>
</feature>
<dbReference type="SUPFAM" id="SSF52743">
    <property type="entry name" value="Subtilisin-like"/>
    <property type="match status" value="1"/>
</dbReference>
<keyword evidence="7" id="KW-0732">Signal</keyword>
<reference evidence="9 10" key="1">
    <citation type="submission" date="2023-01" db="EMBL/GenBank/DDBJ databases">
        <title>Analysis of 21 Apiospora genomes using comparative genomics revels a genus with tremendous synthesis potential of carbohydrate active enzymes and secondary metabolites.</title>
        <authorList>
            <person name="Sorensen T."/>
        </authorList>
    </citation>
    <scope>NUCLEOTIDE SEQUENCE [LARGE SCALE GENOMIC DNA]</scope>
    <source>
        <strain evidence="9 10">CBS 33761</strain>
    </source>
</reference>
<dbReference type="CDD" id="cd04077">
    <property type="entry name" value="Peptidases_S8_PCSK9_ProteinaseK_like"/>
    <property type="match status" value="1"/>
</dbReference>
<evidence type="ECO:0000313" key="10">
    <source>
        <dbReference type="Proteomes" id="UP001444661"/>
    </source>
</evidence>
<dbReference type="InterPro" id="IPR050131">
    <property type="entry name" value="Peptidase_S8_subtilisin-like"/>
</dbReference>
<protein>
    <submittedName>
        <fullName evidence="9">Secreted subtilisin-like serine protease sub5</fullName>
    </submittedName>
</protein>
<evidence type="ECO:0000256" key="3">
    <source>
        <dbReference type="ARBA" id="ARBA00022801"/>
    </source>
</evidence>
<feature type="active site" description="Charge relay system" evidence="5">
    <location>
        <position position="379"/>
    </location>
</feature>
<dbReference type="InterPro" id="IPR022398">
    <property type="entry name" value="Peptidase_S8_His-AS"/>
</dbReference>
<feature type="region of interest" description="Disordered" evidence="6">
    <location>
        <begin position="115"/>
        <end position="140"/>
    </location>
</feature>
<evidence type="ECO:0000256" key="2">
    <source>
        <dbReference type="ARBA" id="ARBA00022670"/>
    </source>
</evidence>
<dbReference type="PANTHER" id="PTHR43806">
    <property type="entry name" value="PEPTIDASE S8"/>
    <property type="match status" value="1"/>
</dbReference>
<proteinExistence type="inferred from homology"/>
<feature type="chain" id="PRO_5046539374" evidence="7">
    <location>
        <begin position="18"/>
        <end position="448"/>
    </location>
</feature>
<feature type="active site" description="Charge relay system" evidence="5">
    <location>
        <position position="215"/>
    </location>
</feature>
<dbReference type="InterPro" id="IPR015500">
    <property type="entry name" value="Peptidase_S8_subtilisin-rel"/>
</dbReference>
<dbReference type="Pfam" id="PF00082">
    <property type="entry name" value="Peptidase_S8"/>
    <property type="match status" value="1"/>
</dbReference>
<dbReference type="InterPro" id="IPR023827">
    <property type="entry name" value="Peptidase_S8_Asp-AS"/>
</dbReference>
<evidence type="ECO:0000313" key="9">
    <source>
        <dbReference type="EMBL" id="KAK8038527.1"/>
    </source>
</evidence>
<keyword evidence="2 5" id="KW-0645">Protease</keyword>
<evidence type="ECO:0000256" key="4">
    <source>
        <dbReference type="ARBA" id="ARBA00022825"/>
    </source>
</evidence>